<feature type="domain" description="Polymerase nucleotidyl transferase" evidence="13">
    <location>
        <begin position="15"/>
        <end position="86"/>
    </location>
</feature>
<dbReference type="CDD" id="cd05403">
    <property type="entry name" value="NT_KNTase_like"/>
    <property type="match status" value="1"/>
</dbReference>
<evidence type="ECO:0000313" key="14">
    <source>
        <dbReference type="EMBL" id="ALM74599.1"/>
    </source>
</evidence>
<keyword evidence="3 14" id="KW-0808">Transferase</keyword>
<dbReference type="PANTHER" id="PTHR33571">
    <property type="entry name" value="SSL8005 PROTEIN"/>
    <property type="match status" value="1"/>
</dbReference>
<dbReference type="SUPFAM" id="SSF81301">
    <property type="entry name" value="Nucleotidyltransferase"/>
    <property type="match status" value="1"/>
</dbReference>
<evidence type="ECO:0000256" key="12">
    <source>
        <dbReference type="ARBA" id="ARBA00048696"/>
    </source>
</evidence>
<comment type="catalytic activity">
    <reaction evidence="12">
        <text>L-tyrosyl-[protein] + ATP = O-(5'-adenylyl)-L-tyrosyl-[protein] + diphosphate</text>
        <dbReference type="Rhea" id="RHEA:54288"/>
        <dbReference type="Rhea" id="RHEA-COMP:10136"/>
        <dbReference type="Rhea" id="RHEA-COMP:13846"/>
        <dbReference type="ChEBI" id="CHEBI:30616"/>
        <dbReference type="ChEBI" id="CHEBI:33019"/>
        <dbReference type="ChEBI" id="CHEBI:46858"/>
        <dbReference type="ChEBI" id="CHEBI:83624"/>
        <dbReference type="EC" id="2.7.7.108"/>
    </reaction>
</comment>
<evidence type="ECO:0000256" key="3">
    <source>
        <dbReference type="ARBA" id="ARBA00022679"/>
    </source>
</evidence>
<evidence type="ECO:0000256" key="8">
    <source>
        <dbReference type="ARBA" id="ARBA00022842"/>
    </source>
</evidence>
<keyword evidence="7" id="KW-0067">ATP-binding</keyword>
<gene>
    <name evidence="14" type="ORF">TBCH5v1_0639</name>
</gene>
<comment type="similarity">
    <text evidence="10">Belongs to the MntA antitoxin family.</text>
</comment>
<dbReference type="GO" id="GO:0005524">
    <property type="term" value="F:ATP binding"/>
    <property type="evidence" value="ECO:0007669"/>
    <property type="project" value="UniProtKB-KW"/>
</dbReference>
<dbReference type="GO" id="GO:0070733">
    <property type="term" value="F:AMPylase activity"/>
    <property type="evidence" value="ECO:0007669"/>
    <property type="project" value="UniProtKB-EC"/>
</dbReference>
<evidence type="ECO:0000256" key="6">
    <source>
        <dbReference type="ARBA" id="ARBA00022741"/>
    </source>
</evidence>
<organism evidence="14 15">
    <name type="scientific">Thermococcus barophilus</name>
    <dbReference type="NCBI Taxonomy" id="55802"/>
    <lineage>
        <taxon>Archaea</taxon>
        <taxon>Methanobacteriati</taxon>
        <taxon>Methanobacteriota</taxon>
        <taxon>Thermococci</taxon>
        <taxon>Thermococcales</taxon>
        <taxon>Thermococcaceae</taxon>
        <taxon>Thermococcus</taxon>
    </lineage>
</organism>
<keyword evidence="8" id="KW-0460">Magnesium</keyword>
<dbReference type="EC" id="2.7.7.108" evidence="9"/>
<dbReference type="InterPro" id="IPR043519">
    <property type="entry name" value="NT_sf"/>
</dbReference>
<protein>
    <recommendedName>
        <fullName evidence="9">protein adenylyltransferase</fullName>
        <ecNumber evidence="9">2.7.7.108</ecNumber>
    </recommendedName>
</protein>
<dbReference type="Pfam" id="PF01909">
    <property type="entry name" value="NTP_transf_2"/>
    <property type="match status" value="1"/>
</dbReference>
<evidence type="ECO:0000256" key="7">
    <source>
        <dbReference type="ARBA" id="ARBA00022840"/>
    </source>
</evidence>
<evidence type="ECO:0000256" key="11">
    <source>
        <dbReference type="ARBA" id="ARBA00047518"/>
    </source>
</evidence>
<dbReference type="InterPro" id="IPR002934">
    <property type="entry name" value="Polymerase_NTP_transf_dom"/>
</dbReference>
<reference evidence="14 15" key="1">
    <citation type="journal article" date="2016" name="Genome Announc.">
        <title>Complete genome sequence of the hyperthermophilic and piezophilic archaeon Thermococcus barophilus Ch5, capable of growth at the expense of hydrogenogenesis from carbon monoxide and formate.</title>
        <authorList>
            <person name="Oger P."/>
            <person name="Sokolova T.G."/>
            <person name="Kozhevnikova D.A."/>
            <person name="Taranov E.A."/>
            <person name="Vannier P."/>
            <person name="Lee H.S."/>
            <person name="Kwon K.K."/>
            <person name="Kang S.G."/>
            <person name="Lee J.H."/>
            <person name="Bonch-Osmolovskaya E.A."/>
            <person name="Lebedinsky A.V."/>
        </authorList>
    </citation>
    <scope>NUCLEOTIDE SEQUENCE [LARGE SCALE GENOMIC DNA]</scope>
    <source>
        <strain evidence="15">Ch5</strain>
    </source>
</reference>
<dbReference type="STRING" id="55802.TBCH5v1_0639"/>
<evidence type="ECO:0000256" key="10">
    <source>
        <dbReference type="ARBA" id="ARBA00038276"/>
    </source>
</evidence>
<name>A0A0S1XA02_THEBA</name>
<evidence type="ECO:0000256" key="9">
    <source>
        <dbReference type="ARBA" id="ARBA00034531"/>
    </source>
</evidence>
<proteinExistence type="inferred from homology"/>
<dbReference type="PATRIC" id="fig|55802.8.peg.632"/>
<evidence type="ECO:0000256" key="2">
    <source>
        <dbReference type="ARBA" id="ARBA00022649"/>
    </source>
</evidence>
<evidence type="ECO:0000256" key="4">
    <source>
        <dbReference type="ARBA" id="ARBA00022695"/>
    </source>
</evidence>
<evidence type="ECO:0000256" key="5">
    <source>
        <dbReference type="ARBA" id="ARBA00022723"/>
    </source>
</evidence>
<accession>A0A0S1XA02</accession>
<sequence>MGVVMKSLEEIEEILRRHKDELHKRFGVKKIAIFGSYARGEADELSDVDILVEFERPIGWEIVDLKEYLEEILGIRVDLITKNAALSRKRLWEQIRRDIVYVQ</sequence>
<comment type="cofactor">
    <cofactor evidence="1">
        <name>Mg(2+)</name>
        <dbReference type="ChEBI" id="CHEBI:18420"/>
    </cofactor>
</comment>
<dbReference type="GO" id="GO:0046872">
    <property type="term" value="F:metal ion binding"/>
    <property type="evidence" value="ECO:0007669"/>
    <property type="project" value="UniProtKB-KW"/>
</dbReference>
<keyword evidence="6" id="KW-0547">Nucleotide-binding</keyword>
<dbReference type="AlphaFoldDB" id="A0A0S1XA02"/>
<dbReference type="EMBL" id="CP013050">
    <property type="protein sequence ID" value="ALM74599.1"/>
    <property type="molecule type" value="Genomic_DNA"/>
</dbReference>
<dbReference type="InterPro" id="IPR052038">
    <property type="entry name" value="Type-VII_TA_antitoxin"/>
</dbReference>
<keyword evidence="2" id="KW-1277">Toxin-antitoxin system</keyword>
<keyword evidence="4" id="KW-0548">Nucleotidyltransferase</keyword>
<comment type="catalytic activity">
    <reaction evidence="11">
        <text>O-(5'-adenylyl)-L-tyrosyl-[protein] + ATP = O-[5'-(adenylyl-(5'-&gt;3')-adenylyl)]-L-tyrosyl-[protein] + diphosphate</text>
        <dbReference type="Rhea" id="RHEA:66528"/>
        <dbReference type="Rhea" id="RHEA-COMP:13846"/>
        <dbReference type="Rhea" id="RHEA-COMP:17046"/>
        <dbReference type="ChEBI" id="CHEBI:30616"/>
        <dbReference type="ChEBI" id="CHEBI:33019"/>
        <dbReference type="ChEBI" id="CHEBI:83624"/>
        <dbReference type="ChEBI" id="CHEBI:167160"/>
    </reaction>
</comment>
<dbReference type="Proteomes" id="UP000066042">
    <property type="component" value="Chromosome"/>
</dbReference>
<dbReference type="PANTHER" id="PTHR33571:SF14">
    <property type="entry name" value="PROTEIN ADENYLYLTRANSFERASE MJ0435-RELATED"/>
    <property type="match status" value="1"/>
</dbReference>
<dbReference type="Gene3D" id="3.30.460.10">
    <property type="entry name" value="Beta Polymerase, domain 2"/>
    <property type="match status" value="1"/>
</dbReference>
<evidence type="ECO:0000313" key="15">
    <source>
        <dbReference type="Proteomes" id="UP000066042"/>
    </source>
</evidence>
<keyword evidence="5" id="KW-0479">Metal-binding</keyword>
<evidence type="ECO:0000259" key="13">
    <source>
        <dbReference type="Pfam" id="PF01909"/>
    </source>
</evidence>
<evidence type="ECO:0000256" key="1">
    <source>
        <dbReference type="ARBA" id="ARBA00001946"/>
    </source>
</evidence>